<evidence type="ECO:0000256" key="1">
    <source>
        <dbReference type="SAM" id="MobiDB-lite"/>
    </source>
</evidence>
<evidence type="ECO:0000313" key="3">
    <source>
        <dbReference type="EMBL" id="KAF9695791.1"/>
    </source>
</evidence>
<dbReference type="InterPro" id="IPR039869">
    <property type="entry name" value="UBTD1/2"/>
</dbReference>
<feature type="compositionally biased region" description="Low complexity" evidence="1">
    <location>
        <begin position="60"/>
        <end position="75"/>
    </location>
</feature>
<comment type="caution">
    <text evidence="3">The sequence shown here is derived from an EMBL/GenBank/DDBJ whole genome shotgun (WGS) entry which is preliminary data.</text>
</comment>
<feature type="domain" description="Ubiquitin-like" evidence="2">
    <location>
        <begin position="234"/>
        <end position="296"/>
    </location>
</feature>
<dbReference type="Gene3D" id="1.20.225.20">
    <property type="entry name" value="Ub domain-containing protein, DC-UbP/UBTD2, N-terminal domain"/>
    <property type="match status" value="1"/>
</dbReference>
<dbReference type="PANTHER" id="PTHR13609">
    <property type="entry name" value="UBIQUITIN DOMAIN CONTAINING 1 PROTEIN-RELATED"/>
    <property type="match status" value="1"/>
</dbReference>
<feature type="compositionally biased region" description="Polar residues" evidence="1">
    <location>
        <begin position="29"/>
        <end position="53"/>
    </location>
</feature>
<dbReference type="InterPro" id="IPR032752">
    <property type="entry name" value="DC-UbP/UBTD2_N"/>
</dbReference>
<dbReference type="AlphaFoldDB" id="A0A8H7J290"/>
<feature type="compositionally biased region" description="Polar residues" evidence="1">
    <location>
        <begin position="77"/>
        <end position="103"/>
    </location>
</feature>
<sequence length="317" mass="34531">MGCCSSRPAALPVNNDGAVDPPPVAHLDASNSSSRNLNAPPSRQASVPSSRGSFLNLGRSHAAASSSSNPQPAANVRPNQALTPIPTDQRSTLPNTLASPTTAKSRHRVKPLTDSSSQAWTQERLDKERADWWDTRVTGSLEVWACLRVATEALQTGDVATAQGLLDAQGCTCPNGQLWSGVYDDRGILYKVPEWLIIEPAGIVEEDMLASAAENKTDVADGLDEQVLGPDQDFVVRVRVSSTSQDFRVSVRRRETIASIREKLKTQAQLDPDERIRIAYGGRIYADHEILETNGFWNYKNDYTLTCFVGPKDSTLT</sequence>
<dbReference type="EMBL" id="RZGK01000010">
    <property type="protein sequence ID" value="KAF9695791.1"/>
    <property type="molecule type" value="Genomic_DNA"/>
</dbReference>
<dbReference type="Pfam" id="PF16455">
    <property type="entry name" value="UBD"/>
    <property type="match status" value="1"/>
</dbReference>
<evidence type="ECO:0000313" key="4">
    <source>
        <dbReference type="Proteomes" id="UP000651452"/>
    </source>
</evidence>
<name>A0A8H7J290_9PLEO</name>
<evidence type="ECO:0000259" key="2">
    <source>
        <dbReference type="PROSITE" id="PS50053"/>
    </source>
</evidence>
<feature type="region of interest" description="Disordered" evidence="1">
    <location>
        <begin position="1"/>
        <end position="121"/>
    </location>
</feature>
<protein>
    <recommendedName>
        <fullName evidence="2">Ubiquitin-like domain-containing protein</fullName>
    </recommendedName>
</protein>
<proteinExistence type="predicted"/>
<keyword evidence="4" id="KW-1185">Reference proteome</keyword>
<gene>
    <name evidence="3" type="ORF">EKO04_006030</name>
</gene>
<dbReference type="OrthoDB" id="1640476at2759"/>
<dbReference type="InterPro" id="IPR000626">
    <property type="entry name" value="Ubiquitin-like_dom"/>
</dbReference>
<organism evidence="3 4">
    <name type="scientific">Ascochyta lentis</name>
    <dbReference type="NCBI Taxonomy" id="205686"/>
    <lineage>
        <taxon>Eukaryota</taxon>
        <taxon>Fungi</taxon>
        <taxon>Dikarya</taxon>
        <taxon>Ascomycota</taxon>
        <taxon>Pezizomycotina</taxon>
        <taxon>Dothideomycetes</taxon>
        <taxon>Pleosporomycetidae</taxon>
        <taxon>Pleosporales</taxon>
        <taxon>Pleosporineae</taxon>
        <taxon>Didymellaceae</taxon>
        <taxon>Ascochyta</taxon>
    </lineage>
</organism>
<dbReference type="InterPro" id="IPR038169">
    <property type="entry name" value="DC-UbP/UBTD2_N_sf"/>
</dbReference>
<dbReference type="SUPFAM" id="SSF54236">
    <property type="entry name" value="Ubiquitin-like"/>
    <property type="match status" value="1"/>
</dbReference>
<accession>A0A8H7J290</accession>
<dbReference type="Gene3D" id="3.10.20.90">
    <property type="entry name" value="Phosphatidylinositol 3-kinase Catalytic Subunit, Chain A, domain 1"/>
    <property type="match status" value="1"/>
</dbReference>
<reference evidence="3" key="2">
    <citation type="submission" date="2020-09" db="EMBL/GenBank/DDBJ databases">
        <title>Reference genome assembly for Australian Ascochyta lentis isolate Al4.</title>
        <authorList>
            <person name="Lee R.C."/>
            <person name="Farfan-Caceres L.M."/>
            <person name="Debler J.W."/>
            <person name="Williams A.H."/>
            <person name="Henares B.M."/>
        </authorList>
    </citation>
    <scope>NUCLEOTIDE SEQUENCE</scope>
    <source>
        <strain evidence="3">Al4</strain>
    </source>
</reference>
<reference evidence="3" key="1">
    <citation type="submission" date="2018-12" db="EMBL/GenBank/DDBJ databases">
        <authorList>
            <person name="Syme R.A."/>
            <person name="Farfan-Caceres L."/>
            <person name="Lichtenzveig J."/>
        </authorList>
    </citation>
    <scope>NUCLEOTIDE SEQUENCE</scope>
    <source>
        <strain evidence="3">Al4</strain>
    </source>
</reference>
<dbReference type="PROSITE" id="PS50053">
    <property type="entry name" value="UBIQUITIN_2"/>
    <property type="match status" value="1"/>
</dbReference>
<dbReference type="Proteomes" id="UP000651452">
    <property type="component" value="Unassembled WGS sequence"/>
</dbReference>
<dbReference type="InterPro" id="IPR029071">
    <property type="entry name" value="Ubiquitin-like_domsf"/>
</dbReference>